<reference evidence="2" key="1">
    <citation type="submission" date="2016-06" db="EMBL/GenBank/DDBJ databases">
        <authorList>
            <person name="Nascimento L."/>
            <person name="Pereira R.V."/>
            <person name="Martins L.F."/>
            <person name="Quaggio R.B."/>
            <person name="Silva A.M."/>
            <person name="Setubal J.C."/>
        </authorList>
    </citation>
    <scope>NUCLEOTIDE SEQUENCE [LARGE SCALE GENOMIC DNA]</scope>
</reference>
<organism evidence="1 2">
    <name type="scientific">Bacillus thermozeamaize</name>
    <dbReference type="NCBI Taxonomy" id="230954"/>
    <lineage>
        <taxon>Bacteria</taxon>
        <taxon>Bacillati</taxon>
        <taxon>Bacillota</taxon>
        <taxon>Bacilli</taxon>
        <taxon>Bacillales</taxon>
        <taxon>Bacillaceae</taxon>
        <taxon>Bacillus</taxon>
    </lineage>
</organism>
<dbReference type="AlphaFoldDB" id="A0A1Y3PSD0"/>
<proteinExistence type="predicted"/>
<dbReference type="Proteomes" id="UP000196475">
    <property type="component" value="Unassembled WGS sequence"/>
</dbReference>
<evidence type="ECO:0000313" key="2">
    <source>
        <dbReference type="Proteomes" id="UP000196475"/>
    </source>
</evidence>
<accession>A0A1Y3PSD0</accession>
<comment type="caution">
    <text evidence="1">The sequence shown here is derived from an EMBL/GenBank/DDBJ whole genome shotgun (WGS) entry which is preliminary data.</text>
</comment>
<dbReference type="EMBL" id="LZRT01000079">
    <property type="protein sequence ID" value="OUM87229.1"/>
    <property type="molecule type" value="Genomic_DNA"/>
</dbReference>
<dbReference type="InterPro" id="IPR025716">
    <property type="entry name" value="Post-transcriptional_regulator"/>
</dbReference>
<protein>
    <submittedName>
        <fullName evidence="1">Uncharacterized protein</fullName>
    </submittedName>
</protein>
<dbReference type="Pfam" id="PF13797">
    <property type="entry name" value="Post_transc_reg"/>
    <property type="match status" value="1"/>
</dbReference>
<evidence type="ECO:0000313" key="1">
    <source>
        <dbReference type="EMBL" id="OUM87229.1"/>
    </source>
</evidence>
<sequence length="79" mass="9492">MEQRLEELREQLAPLCRSKAEEMALWGYDQVDPDLIWKVAAEDVRKKRTLKIHQVANAILSMKPNRLMDYLMKEMYRKK</sequence>
<name>A0A1Y3PSD0_9BACI</name>
<gene>
    <name evidence="1" type="ORF">BAA01_08855</name>
</gene>